<sequence>MTKKTRVLYTIPNFDTAGSGKVLYDLAKGLDKTKFEVIIACTHNKGAFFKEVEDLGLPMHIIDATVPLRPYFSLISRVKPFKLFLKEQSIDIVHSWHWSSDWSEVLASRFANAKFVFTKKAMSWGNMHWKLRSFLSHFIITVNTEMKMFFPYKKQQQLIPFGLDTAYYNSDLFLKDDDCSVFKIITVANLVAVKGIETLVRAIKNTQKSDIFLKVIGDDKNEYANYLKNLVKGLGLENQISFLGKENDVRSFLAQADLYIIPSKKEGMPMALIEAMAMQVPVLGSNIPGIHYILKDFENLLFEVENDDMLSEKILMMYHKSSEERTTIGKELRNYSEVHFSLNSFISAHETLYSNLARNR</sequence>
<dbReference type="RefSeq" id="WP_227477375.1">
    <property type="nucleotide sequence ID" value="NZ_JAFMPT010000012.1"/>
</dbReference>
<protein>
    <submittedName>
        <fullName evidence="5">Glycosyltransferase</fullName>
    </submittedName>
</protein>
<dbReference type="PANTHER" id="PTHR12526">
    <property type="entry name" value="GLYCOSYLTRANSFERASE"/>
    <property type="match status" value="1"/>
</dbReference>
<dbReference type="Proteomes" id="UP000778797">
    <property type="component" value="Unassembled WGS sequence"/>
</dbReference>
<keyword evidence="2" id="KW-0808">Transferase</keyword>
<reference evidence="5" key="1">
    <citation type="submission" date="2021-03" db="EMBL/GenBank/DDBJ databases">
        <authorList>
            <person name="Ping X."/>
        </authorList>
    </citation>
    <scope>NUCLEOTIDE SEQUENCE</scope>
    <source>
        <strain evidence="5">E313</strain>
    </source>
</reference>
<dbReference type="Pfam" id="PF13439">
    <property type="entry name" value="Glyco_transf_4"/>
    <property type="match status" value="1"/>
</dbReference>
<evidence type="ECO:0000313" key="5">
    <source>
        <dbReference type="EMBL" id="MCC1484893.1"/>
    </source>
</evidence>
<dbReference type="SUPFAM" id="SSF53756">
    <property type="entry name" value="UDP-Glycosyltransferase/glycogen phosphorylase"/>
    <property type="match status" value="1"/>
</dbReference>
<evidence type="ECO:0000259" key="3">
    <source>
        <dbReference type="Pfam" id="PF00534"/>
    </source>
</evidence>
<organism evidence="5 6">
    <name type="scientific">Winogradskyella immobilis</name>
    <dbReference type="NCBI Taxonomy" id="2816852"/>
    <lineage>
        <taxon>Bacteria</taxon>
        <taxon>Pseudomonadati</taxon>
        <taxon>Bacteroidota</taxon>
        <taxon>Flavobacteriia</taxon>
        <taxon>Flavobacteriales</taxon>
        <taxon>Flavobacteriaceae</taxon>
        <taxon>Winogradskyella</taxon>
    </lineage>
</organism>
<evidence type="ECO:0000256" key="2">
    <source>
        <dbReference type="ARBA" id="ARBA00022679"/>
    </source>
</evidence>
<evidence type="ECO:0000313" key="6">
    <source>
        <dbReference type="Proteomes" id="UP000778797"/>
    </source>
</evidence>
<dbReference type="InterPro" id="IPR028098">
    <property type="entry name" value="Glyco_trans_4-like_N"/>
</dbReference>
<name>A0ABS8ENW9_9FLAO</name>
<feature type="domain" description="Glycosyl transferase family 1" evidence="3">
    <location>
        <begin position="183"/>
        <end position="331"/>
    </location>
</feature>
<proteinExistence type="predicted"/>
<dbReference type="EMBL" id="JAFMPT010000012">
    <property type="protein sequence ID" value="MCC1484893.1"/>
    <property type="molecule type" value="Genomic_DNA"/>
</dbReference>
<dbReference type="Gene3D" id="3.40.50.2000">
    <property type="entry name" value="Glycogen Phosphorylase B"/>
    <property type="match status" value="2"/>
</dbReference>
<evidence type="ECO:0000259" key="4">
    <source>
        <dbReference type="Pfam" id="PF13439"/>
    </source>
</evidence>
<feature type="domain" description="Glycosyltransferase subfamily 4-like N-terminal" evidence="4">
    <location>
        <begin position="18"/>
        <end position="126"/>
    </location>
</feature>
<keyword evidence="1" id="KW-0328">Glycosyltransferase</keyword>
<dbReference type="PANTHER" id="PTHR12526:SF629">
    <property type="entry name" value="TEICHURONIC ACID BIOSYNTHESIS GLYCOSYLTRANSFERASE TUAH-RELATED"/>
    <property type="match status" value="1"/>
</dbReference>
<comment type="caution">
    <text evidence="5">The sequence shown here is derived from an EMBL/GenBank/DDBJ whole genome shotgun (WGS) entry which is preliminary data.</text>
</comment>
<evidence type="ECO:0000256" key="1">
    <source>
        <dbReference type="ARBA" id="ARBA00022676"/>
    </source>
</evidence>
<dbReference type="Pfam" id="PF00534">
    <property type="entry name" value="Glycos_transf_1"/>
    <property type="match status" value="1"/>
</dbReference>
<keyword evidence="6" id="KW-1185">Reference proteome</keyword>
<accession>A0ABS8ENW9</accession>
<reference evidence="5" key="2">
    <citation type="submission" date="2021-10" db="EMBL/GenBank/DDBJ databases">
        <title>Genome of Winogradskyella sp. E313.</title>
        <authorList>
            <person name="Zhou Y."/>
        </authorList>
    </citation>
    <scope>NUCLEOTIDE SEQUENCE</scope>
    <source>
        <strain evidence="5">E313</strain>
    </source>
</reference>
<dbReference type="InterPro" id="IPR001296">
    <property type="entry name" value="Glyco_trans_1"/>
</dbReference>
<gene>
    <name evidence="5" type="ORF">J1C55_09850</name>
</gene>